<dbReference type="Pfam" id="PF10369">
    <property type="entry name" value="ALS_ss_C"/>
    <property type="match status" value="1"/>
</dbReference>
<dbReference type="GO" id="GO:0009099">
    <property type="term" value="P:L-valine biosynthetic process"/>
    <property type="evidence" value="ECO:0007669"/>
    <property type="project" value="TreeGrafter"/>
</dbReference>
<protein>
    <recommendedName>
        <fullName evidence="1">Acetolactate synthase small subunit C-terminal domain-containing protein</fullName>
    </recommendedName>
</protein>
<accession>A0AAV5IWW6</accession>
<evidence type="ECO:0000259" key="1">
    <source>
        <dbReference type="Pfam" id="PF10369"/>
    </source>
</evidence>
<dbReference type="PANTHER" id="PTHR30239">
    <property type="entry name" value="ACETOLACTATE SYNTHASE SMALL SUBUNIT"/>
    <property type="match status" value="1"/>
</dbReference>
<dbReference type="EMBL" id="BPVZ01000021">
    <property type="protein sequence ID" value="GKV04399.1"/>
    <property type="molecule type" value="Genomic_DNA"/>
</dbReference>
<dbReference type="InterPro" id="IPR019455">
    <property type="entry name" value="Acetolactate_synth_ssu_C"/>
</dbReference>
<dbReference type="InterPro" id="IPR027271">
    <property type="entry name" value="Acetolactate_synth/TF_NikR_C"/>
</dbReference>
<dbReference type="InterPro" id="IPR004789">
    <property type="entry name" value="Acetalactate_synth_ssu"/>
</dbReference>
<organism evidence="2 3">
    <name type="scientific">Rubroshorea leprosula</name>
    <dbReference type="NCBI Taxonomy" id="152421"/>
    <lineage>
        <taxon>Eukaryota</taxon>
        <taxon>Viridiplantae</taxon>
        <taxon>Streptophyta</taxon>
        <taxon>Embryophyta</taxon>
        <taxon>Tracheophyta</taxon>
        <taxon>Spermatophyta</taxon>
        <taxon>Magnoliopsida</taxon>
        <taxon>eudicotyledons</taxon>
        <taxon>Gunneridae</taxon>
        <taxon>Pentapetalae</taxon>
        <taxon>rosids</taxon>
        <taxon>malvids</taxon>
        <taxon>Malvales</taxon>
        <taxon>Dipterocarpaceae</taxon>
        <taxon>Rubroshorea</taxon>
    </lineage>
</organism>
<dbReference type="PANTHER" id="PTHR30239:SF0">
    <property type="entry name" value="ACETOLACTATE SYNTHASE SMALL SUBUNIT 1, CHLOROPLASTIC"/>
    <property type="match status" value="1"/>
</dbReference>
<dbReference type="AlphaFoldDB" id="A0AAV5IWW6"/>
<keyword evidence="3" id="KW-1185">Reference proteome</keyword>
<dbReference type="InterPro" id="IPR045865">
    <property type="entry name" value="ACT-like_dom_sf"/>
</dbReference>
<dbReference type="Gene3D" id="3.30.70.260">
    <property type="match status" value="1"/>
</dbReference>
<dbReference type="Gene3D" id="3.30.70.1150">
    <property type="entry name" value="ACT-like. Chain A, domain 2"/>
    <property type="match status" value="1"/>
</dbReference>
<evidence type="ECO:0000313" key="2">
    <source>
        <dbReference type="EMBL" id="GKV04399.1"/>
    </source>
</evidence>
<evidence type="ECO:0000313" key="3">
    <source>
        <dbReference type="Proteomes" id="UP001054252"/>
    </source>
</evidence>
<gene>
    <name evidence="2" type="ORF">SLEP1_g16557</name>
</gene>
<dbReference type="GO" id="GO:1990610">
    <property type="term" value="F:acetolactate synthase regulator activity"/>
    <property type="evidence" value="ECO:0007669"/>
    <property type="project" value="InterPro"/>
</dbReference>
<comment type="caution">
    <text evidence="2">The sequence shown here is derived from an EMBL/GenBank/DDBJ whole genome shotgun (WGS) entry which is preliminary data.</text>
</comment>
<proteinExistence type="predicted"/>
<sequence length="98" mass="10753">MGHAEAEGLSRITTVVPGTDESISKLTQQLFKLVRDLTHLLFAGQELMLIKVAVNAAARRDALDIANIFRGKAIDVFDHTITLELALAIQTFNCEKCT</sequence>
<dbReference type="GO" id="GO:0005829">
    <property type="term" value="C:cytosol"/>
    <property type="evidence" value="ECO:0007669"/>
    <property type="project" value="TreeGrafter"/>
</dbReference>
<feature type="domain" description="Acetolactate synthase small subunit C-terminal" evidence="1">
    <location>
        <begin position="45"/>
        <end position="86"/>
    </location>
</feature>
<dbReference type="Proteomes" id="UP001054252">
    <property type="component" value="Unassembled WGS sequence"/>
</dbReference>
<name>A0AAV5IWW6_9ROSI</name>
<dbReference type="GO" id="GO:0009097">
    <property type="term" value="P:isoleucine biosynthetic process"/>
    <property type="evidence" value="ECO:0007669"/>
    <property type="project" value="TreeGrafter"/>
</dbReference>
<dbReference type="SUPFAM" id="SSF55021">
    <property type="entry name" value="ACT-like"/>
    <property type="match status" value="1"/>
</dbReference>
<dbReference type="GO" id="GO:0003984">
    <property type="term" value="F:acetolactate synthase activity"/>
    <property type="evidence" value="ECO:0007669"/>
    <property type="project" value="TreeGrafter"/>
</dbReference>
<reference evidence="2 3" key="1">
    <citation type="journal article" date="2021" name="Commun. Biol.">
        <title>The genome of Shorea leprosula (Dipterocarpaceae) highlights the ecological relevance of drought in aseasonal tropical rainforests.</title>
        <authorList>
            <person name="Ng K.K.S."/>
            <person name="Kobayashi M.J."/>
            <person name="Fawcett J.A."/>
            <person name="Hatakeyama M."/>
            <person name="Paape T."/>
            <person name="Ng C.H."/>
            <person name="Ang C.C."/>
            <person name="Tnah L.H."/>
            <person name="Lee C.T."/>
            <person name="Nishiyama T."/>
            <person name="Sese J."/>
            <person name="O'Brien M.J."/>
            <person name="Copetti D."/>
            <person name="Mohd Noor M.I."/>
            <person name="Ong R.C."/>
            <person name="Putra M."/>
            <person name="Sireger I.Z."/>
            <person name="Indrioko S."/>
            <person name="Kosugi Y."/>
            <person name="Izuno A."/>
            <person name="Isagi Y."/>
            <person name="Lee S.L."/>
            <person name="Shimizu K.K."/>
        </authorList>
    </citation>
    <scope>NUCLEOTIDE SEQUENCE [LARGE SCALE GENOMIC DNA]</scope>
    <source>
        <strain evidence="2">214</strain>
    </source>
</reference>